<keyword evidence="3" id="KW-1185">Reference proteome</keyword>
<comment type="caution">
    <text evidence="2">The sequence shown here is derived from an EMBL/GenBank/DDBJ whole genome shotgun (WGS) entry which is preliminary data.</text>
</comment>
<organism evidence="2 3">
    <name type="scientific">Phycomyces blakesleeanus</name>
    <dbReference type="NCBI Taxonomy" id="4837"/>
    <lineage>
        <taxon>Eukaryota</taxon>
        <taxon>Fungi</taxon>
        <taxon>Fungi incertae sedis</taxon>
        <taxon>Mucoromycota</taxon>
        <taxon>Mucoromycotina</taxon>
        <taxon>Mucoromycetes</taxon>
        <taxon>Mucorales</taxon>
        <taxon>Phycomycetaceae</taxon>
        <taxon>Phycomyces</taxon>
    </lineage>
</organism>
<dbReference type="EMBL" id="JBCLYO010000019">
    <property type="protein sequence ID" value="KAL0080859.1"/>
    <property type="molecule type" value="Genomic_DNA"/>
</dbReference>
<feature type="region of interest" description="Disordered" evidence="1">
    <location>
        <begin position="86"/>
        <end position="129"/>
    </location>
</feature>
<evidence type="ECO:0000313" key="3">
    <source>
        <dbReference type="Proteomes" id="UP001448207"/>
    </source>
</evidence>
<protein>
    <submittedName>
        <fullName evidence="2">Uncharacterized protein</fullName>
    </submittedName>
</protein>
<feature type="compositionally biased region" description="Basic residues" evidence="1">
    <location>
        <begin position="230"/>
        <end position="241"/>
    </location>
</feature>
<evidence type="ECO:0000256" key="1">
    <source>
        <dbReference type="SAM" id="MobiDB-lite"/>
    </source>
</evidence>
<feature type="region of interest" description="Disordered" evidence="1">
    <location>
        <begin position="1"/>
        <end position="54"/>
    </location>
</feature>
<reference evidence="2 3" key="1">
    <citation type="submission" date="2024-04" db="EMBL/GenBank/DDBJ databases">
        <title>Symmetric and asymmetric DNA N6-adenine methylation regulates different biological responses in Mucorales.</title>
        <authorList>
            <consortium name="Lawrence Berkeley National Laboratory"/>
            <person name="Lax C."/>
            <person name="Mondo S.J."/>
            <person name="Osorio-Concepcion M."/>
            <person name="Muszewska A."/>
            <person name="Corrochano-Luque M."/>
            <person name="Gutierrez G."/>
            <person name="Riley R."/>
            <person name="Lipzen A."/>
            <person name="Guo J."/>
            <person name="Hundley H."/>
            <person name="Amirebrahimi M."/>
            <person name="Ng V."/>
            <person name="Lorenzo-Gutierrez D."/>
            <person name="Binder U."/>
            <person name="Yang J."/>
            <person name="Song Y."/>
            <person name="Canovas D."/>
            <person name="Navarro E."/>
            <person name="Freitag M."/>
            <person name="Gabaldon T."/>
            <person name="Grigoriev I.V."/>
            <person name="Corrochano L.M."/>
            <person name="Nicolas F.E."/>
            <person name="Garre V."/>
        </authorList>
    </citation>
    <scope>NUCLEOTIDE SEQUENCE [LARGE SCALE GENOMIC DNA]</scope>
    <source>
        <strain evidence="2 3">L51</strain>
    </source>
</reference>
<feature type="compositionally biased region" description="Low complexity" evidence="1">
    <location>
        <begin position="29"/>
        <end position="51"/>
    </location>
</feature>
<accession>A0ABR3AR60</accession>
<feature type="region of interest" description="Disordered" evidence="1">
    <location>
        <begin position="184"/>
        <end position="277"/>
    </location>
</feature>
<gene>
    <name evidence="2" type="ORF">J3Q64DRAFT_1199559</name>
</gene>
<evidence type="ECO:0000313" key="2">
    <source>
        <dbReference type="EMBL" id="KAL0080859.1"/>
    </source>
</evidence>
<feature type="compositionally biased region" description="Low complexity" evidence="1">
    <location>
        <begin position="207"/>
        <end position="216"/>
    </location>
</feature>
<name>A0ABR3AR60_PHYBL</name>
<dbReference type="Proteomes" id="UP001448207">
    <property type="component" value="Unassembled WGS sequence"/>
</dbReference>
<proteinExistence type="predicted"/>
<feature type="compositionally biased region" description="Low complexity" evidence="1">
    <location>
        <begin position="255"/>
        <end position="270"/>
    </location>
</feature>
<feature type="compositionally biased region" description="Polar residues" evidence="1">
    <location>
        <begin position="1"/>
        <end position="20"/>
    </location>
</feature>
<feature type="compositionally biased region" description="Low complexity" evidence="1">
    <location>
        <begin position="86"/>
        <end position="105"/>
    </location>
</feature>
<feature type="region of interest" description="Disordered" evidence="1">
    <location>
        <begin position="151"/>
        <end position="172"/>
    </location>
</feature>
<sequence length="342" mass="37287">MDRVSHSTTAVSSAHKTSLPNLHRRSLKTLKSTPSTSFSFTSSATHSAPSSRPLPLTKENLMLVTDETEQPANVLIRYYNGMATVSTSTSSTSTSSTSFSSSSLSKSEKFSTSHIPVRRRERRPSSMDAVMQSPRLLPFPYHNDSLFLPTAEQSHRPSTTNSPNSSLLDISIPPSQQNQFQYQYKPADGSTPAPSRRSSATDHRRPVQVPQAPRRQSSAPGSFNKARIAFTKKNRTSKRKSAPAGTTVQMAPSLDTSSNNTSDSNSSTSDPCEPESPTWISRALKFFSKRKTAPLTATLSAAQQPASKVCRFSEQPVWYSQYANNPRPTPIVLVSQSMAAAA</sequence>
<feature type="compositionally biased region" description="Polar residues" evidence="1">
    <location>
        <begin position="156"/>
        <end position="172"/>
    </location>
</feature>